<sequence length="66" mass="7405">MLRPVSLVGAQPQSELDEPAYHFHQVKFMIPDFWLYYPQPSMGGASPASEHLVLDIASLNRVEVPP</sequence>
<dbReference type="EMBL" id="CM046389">
    <property type="protein sequence ID" value="KAI8569985.1"/>
    <property type="molecule type" value="Genomic_DNA"/>
</dbReference>
<comment type="caution">
    <text evidence="1">The sequence shown here is derived from an EMBL/GenBank/DDBJ whole genome shotgun (WGS) entry which is preliminary data.</text>
</comment>
<keyword evidence="2" id="KW-1185">Reference proteome</keyword>
<name>A0ACC0PWY1_RHOML</name>
<protein>
    <submittedName>
        <fullName evidence="1">Uncharacterized protein</fullName>
    </submittedName>
</protein>
<proteinExistence type="predicted"/>
<accession>A0ACC0PWY1</accession>
<dbReference type="Proteomes" id="UP001062846">
    <property type="component" value="Chromosome 2"/>
</dbReference>
<evidence type="ECO:0000313" key="1">
    <source>
        <dbReference type="EMBL" id="KAI8569985.1"/>
    </source>
</evidence>
<evidence type="ECO:0000313" key="2">
    <source>
        <dbReference type="Proteomes" id="UP001062846"/>
    </source>
</evidence>
<gene>
    <name evidence="1" type="ORF">RHMOL_Rhmol02G0319600</name>
</gene>
<reference evidence="1" key="1">
    <citation type="submission" date="2022-02" db="EMBL/GenBank/DDBJ databases">
        <title>Plant Genome Project.</title>
        <authorList>
            <person name="Zhang R.-G."/>
        </authorList>
    </citation>
    <scope>NUCLEOTIDE SEQUENCE</scope>
    <source>
        <strain evidence="1">AT1</strain>
    </source>
</reference>
<organism evidence="1 2">
    <name type="scientific">Rhododendron molle</name>
    <name type="common">Chinese azalea</name>
    <name type="synonym">Azalea mollis</name>
    <dbReference type="NCBI Taxonomy" id="49168"/>
    <lineage>
        <taxon>Eukaryota</taxon>
        <taxon>Viridiplantae</taxon>
        <taxon>Streptophyta</taxon>
        <taxon>Embryophyta</taxon>
        <taxon>Tracheophyta</taxon>
        <taxon>Spermatophyta</taxon>
        <taxon>Magnoliopsida</taxon>
        <taxon>eudicotyledons</taxon>
        <taxon>Gunneridae</taxon>
        <taxon>Pentapetalae</taxon>
        <taxon>asterids</taxon>
        <taxon>Ericales</taxon>
        <taxon>Ericaceae</taxon>
        <taxon>Ericoideae</taxon>
        <taxon>Rhodoreae</taxon>
        <taxon>Rhododendron</taxon>
    </lineage>
</organism>